<protein>
    <submittedName>
        <fullName evidence="1">Uncharacterized protein</fullName>
    </submittedName>
</protein>
<dbReference type="AlphaFoldDB" id="A0A085W5J9"/>
<dbReference type="Proteomes" id="UP000028725">
    <property type="component" value="Unassembled WGS sequence"/>
</dbReference>
<dbReference type="RefSeq" id="WP_240487053.1">
    <property type="nucleotide sequence ID" value="NZ_JMCB01000019.1"/>
</dbReference>
<sequence length="278" mass="31354">MNAFEALTQAEAFIALGRQAAHVNGQEAEEQLWLYLRALCHFIRVTGQVYRFEDALAAATPGEPLHLGAHLGLQEGSFAQRAAELLLRRVYTPAEPQQPIRLLITLLHFLSETGQLGDAEDFFLHHLEAPPMAIAQFRSLEEAEGWLKGVADPPSPAYILIGDEYYQFWYRREDQTRGLYRDYPIAAELEALTAGGIPPHTPSFATRPEAEDWLKNHPTQPYTFVSIAGEHYLAVNHQRLKRHSLHHVASALKLWEEHKRALERESGSAPGEPPFNPQ</sequence>
<reference evidence="1 2" key="1">
    <citation type="submission" date="2014-04" db="EMBL/GenBank/DDBJ databases">
        <title>Genome assembly of Hyalangium minutum DSM 14724.</title>
        <authorList>
            <person name="Sharma G."/>
            <person name="Subramanian S."/>
        </authorList>
    </citation>
    <scope>NUCLEOTIDE SEQUENCE [LARGE SCALE GENOMIC DNA]</scope>
    <source>
        <strain evidence="1 2">DSM 14724</strain>
    </source>
</reference>
<name>A0A085W5J9_9BACT</name>
<dbReference type="STRING" id="394096.DB31_3021"/>
<evidence type="ECO:0000313" key="1">
    <source>
        <dbReference type="EMBL" id="KFE62962.1"/>
    </source>
</evidence>
<evidence type="ECO:0000313" key="2">
    <source>
        <dbReference type="Proteomes" id="UP000028725"/>
    </source>
</evidence>
<gene>
    <name evidence="1" type="ORF">DB31_3021</name>
</gene>
<proteinExistence type="predicted"/>
<keyword evidence="2" id="KW-1185">Reference proteome</keyword>
<dbReference type="EMBL" id="JMCB01000019">
    <property type="protein sequence ID" value="KFE62962.1"/>
    <property type="molecule type" value="Genomic_DNA"/>
</dbReference>
<comment type="caution">
    <text evidence="1">The sequence shown here is derived from an EMBL/GenBank/DDBJ whole genome shotgun (WGS) entry which is preliminary data.</text>
</comment>
<organism evidence="1 2">
    <name type="scientific">Hyalangium minutum</name>
    <dbReference type="NCBI Taxonomy" id="394096"/>
    <lineage>
        <taxon>Bacteria</taxon>
        <taxon>Pseudomonadati</taxon>
        <taxon>Myxococcota</taxon>
        <taxon>Myxococcia</taxon>
        <taxon>Myxococcales</taxon>
        <taxon>Cystobacterineae</taxon>
        <taxon>Archangiaceae</taxon>
        <taxon>Hyalangium</taxon>
    </lineage>
</organism>
<accession>A0A085W5J9</accession>